<keyword evidence="4" id="KW-0256">Endoplasmic reticulum</keyword>
<evidence type="ECO:0000256" key="8">
    <source>
        <dbReference type="SAM" id="MobiDB-lite"/>
    </source>
</evidence>
<dbReference type="OrthoDB" id="2124077at2759"/>
<keyword evidence="3 9" id="KW-0812">Transmembrane</keyword>
<sequence length="108" mass="11972">MNGVDVRGSRFSPGPLKTNKTPQSHAWVWALTACLQKPPRRADTSKPCFRDPRNIPTSKSRTMISHNTLYSLANTLGILAMVTAVGYHFVAVNERYLAGGEEKKSKKN</sequence>
<evidence type="ECO:0000256" key="4">
    <source>
        <dbReference type="ARBA" id="ARBA00022824"/>
    </source>
</evidence>
<keyword evidence="11" id="KW-1185">Reference proteome</keyword>
<evidence type="ECO:0000256" key="5">
    <source>
        <dbReference type="ARBA" id="ARBA00022968"/>
    </source>
</evidence>
<feature type="region of interest" description="Disordered" evidence="8">
    <location>
        <begin position="39"/>
        <end position="60"/>
    </location>
</feature>
<accession>A0A369JTB3</accession>
<proteinExistence type="inferred from homology"/>
<reference evidence="10" key="1">
    <citation type="submission" date="2018-04" db="EMBL/GenBank/DDBJ databases">
        <title>Whole genome sequencing of Hypsizygus marmoreus.</title>
        <authorList>
            <person name="Choi I.-G."/>
            <person name="Min B."/>
            <person name="Kim J.-G."/>
            <person name="Kim S."/>
            <person name="Oh Y.-L."/>
            <person name="Kong W.-S."/>
            <person name="Park H."/>
            <person name="Jeong J."/>
            <person name="Song E.-S."/>
        </authorList>
    </citation>
    <scope>NUCLEOTIDE SEQUENCE [LARGE SCALE GENOMIC DNA]</scope>
    <source>
        <strain evidence="10">51987-8</strain>
    </source>
</reference>
<evidence type="ECO:0000313" key="11">
    <source>
        <dbReference type="Proteomes" id="UP000076154"/>
    </source>
</evidence>
<feature type="compositionally biased region" description="Basic and acidic residues" evidence="8">
    <location>
        <begin position="40"/>
        <end position="53"/>
    </location>
</feature>
<evidence type="ECO:0000256" key="7">
    <source>
        <dbReference type="ARBA" id="ARBA00023136"/>
    </source>
</evidence>
<gene>
    <name evidence="10" type="ORF">Hypma_009428</name>
</gene>
<evidence type="ECO:0000256" key="9">
    <source>
        <dbReference type="SAM" id="Phobius"/>
    </source>
</evidence>
<evidence type="ECO:0000256" key="2">
    <source>
        <dbReference type="ARBA" id="ARBA00007685"/>
    </source>
</evidence>
<evidence type="ECO:0000256" key="1">
    <source>
        <dbReference type="ARBA" id="ARBA00004643"/>
    </source>
</evidence>
<evidence type="ECO:0000256" key="3">
    <source>
        <dbReference type="ARBA" id="ARBA00022692"/>
    </source>
</evidence>
<evidence type="ECO:0000256" key="6">
    <source>
        <dbReference type="ARBA" id="ARBA00022989"/>
    </source>
</evidence>
<dbReference type="SUPFAM" id="SSF103464">
    <property type="entry name" value="Oligosaccharyltransferase subunit ost4p"/>
    <property type="match status" value="1"/>
</dbReference>
<name>A0A369JTB3_HYPMA</name>
<organism evidence="10 11">
    <name type="scientific">Hypsizygus marmoreus</name>
    <name type="common">White beech mushroom</name>
    <name type="synonym">Agaricus marmoreus</name>
    <dbReference type="NCBI Taxonomy" id="39966"/>
    <lineage>
        <taxon>Eukaryota</taxon>
        <taxon>Fungi</taxon>
        <taxon>Dikarya</taxon>
        <taxon>Basidiomycota</taxon>
        <taxon>Agaricomycotina</taxon>
        <taxon>Agaricomycetes</taxon>
        <taxon>Agaricomycetidae</taxon>
        <taxon>Agaricales</taxon>
        <taxon>Tricholomatineae</taxon>
        <taxon>Lyophyllaceae</taxon>
        <taxon>Hypsizygus</taxon>
    </lineage>
</organism>
<evidence type="ECO:0000313" key="10">
    <source>
        <dbReference type="EMBL" id="RDB23777.1"/>
    </source>
</evidence>
<protein>
    <submittedName>
        <fullName evidence="10">Uncharacterized protein</fullName>
    </submittedName>
</protein>
<dbReference type="Pfam" id="PF10215">
    <property type="entry name" value="Ost4"/>
    <property type="match status" value="1"/>
</dbReference>
<comment type="caution">
    <text evidence="10">The sequence shown here is derived from an EMBL/GenBank/DDBJ whole genome shotgun (WGS) entry which is preliminary data.</text>
</comment>
<keyword evidence="7 9" id="KW-0472">Membrane</keyword>
<dbReference type="InterPro" id="IPR018943">
    <property type="entry name" value="Oligosaccaryltransferase"/>
</dbReference>
<dbReference type="PROSITE" id="PS51257">
    <property type="entry name" value="PROKAR_LIPOPROTEIN"/>
    <property type="match status" value="1"/>
</dbReference>
<comment type="similarity">
    <text evidence="2">Belongs to the OST4 family.</text>
</comment>
<dbReference type="STRING" id="39966.A0A369JTB3"/>
<dbReference type="GO" id="GO:0005789">
    <property type="term" value="C:endoplasmic reticulum membrane"/>
    <property type="evidence" value="ECO:0007669"/>
    <property type="project" value="UniProtKB-SubCell"/>
</dbReference>
<dbReference type="InterPro" id="IPR036330">
    <property type="entry name" value="Ost4p_sf"/>
</dbReference>
<dbReference type="Proteomes" id="UP000076154">
    <property type="component" value="Unassembled WGS sequence"/>
</dbReference>
<dbReference type="EMBL" id="LUEZ02000046">
    <property type="protein sequence ID" value="RDB23777.1"/>
    <property type="molecule type" value="Genomic_DNA"/>
</dbReference>
<dbReference type="AlphaFoldDB" id="A0A369JTB3"/>
<dbReference type="InParanoid" id="A0A369JTB3"/>
<comment type="subcellular location">
    <subcellularLocation>
        <location evidence="1">Endoplasmic reticulum membrane</location>
        <topology evidence="1">Single-pass type III membrane protein</topology>
    </subcellularLocation>
</comment>
<keyword evidence="6 9" id="KW-1133">Transmembrane helix</keyword>
<feature type="transmembrane region" description="Helical" evidence="9">
    <location>
        <begin position="69"/>
        <end position="90"/>
    </location>
</feature>
<keyword evidence="5" id="KW-0735">Signal-anchor</keyword>
<feature type="region of interest" description="Disordered" evidence="8">
    <location>
        <begin position="1"/>
        <end position="21"/>
    </location>
</feature>